<dbReference type="GO" id="GO:0003677">
    <property type="term" value="F:DNA binding"/>
    <property type="evidence" value="ECO:0007669"/>
    <property type="project" value="InterPro"/>
</dbReference>
<gene>
    <name evidence="2" type="ORF">DWG20_14440</name>
</gene>
<dbReference type="InterPro" id="IPR051698">
    <property type="entry name" value="Transposase_11-like"/>
</dbReference>
<dbReference type="InterPro" id="IPR047647">
    <property type="entry name" value="ISAs1_transpos"/>
</dbReference>
<name>A0A345Y9D0_9NEIS</name>
<dbReference type="EMBL" id="CP031337">
    <property type="protein sequence ID" value="AXK40532.1"/>
    <property type="molecule type" value="Genomic_DNA"/>
</dbReference>
<dbReference type="GO" id="GO:0004803">
    <property type="term" value="F:transposase activity"/>
    <property type="evidence" value="ECO:0007669"/>
    <property type="project" value="InterPro"/>
</dbReference>
<accession>A0A345Y9D0</accession>
<dbReference type="NCBIfam" id="NF033564">
    <property type="entry name" value="transpos_ISAs1"/>
    <property type="match status" value="1"/>
</dbReference>
<dbReference type="Proteomes" id="UP000254537">
    <property type="component" value="Chromosome"/>
</dbReference>
<dbReference type="KEGG" id="ccah:DWG20_14440"/>
<evidence type="ECO:0000259" key="1">
    <source>
        <dbReference type="Pfam" id="PF01609"/>
    </source>
</evidence>
<dbReference type="Pfam" id="PF01609">
    <property type="entry name" value="DDE_Tnp_1"/>
    <property type="match status" value="1"/>
</dbReference>
<evidence type="ECO:0000313" key="3">
    <source>
        <dbReference type="Proteomes" id="UP000254537"/>
    </source>
</evidence>
<dbReference type="AlphaFoldDB" id="A0A345Y9D0"/>
<dbReference type="PANTHER" id="PTHR30298">
    <property type="entry name" value="H REPEAT-ASSOCIATED PREDICTED TRANSPOSASE"/>
    <property type="match status" value="1"/>
</dbReference>
<dbReference type="InterPro" id="IPR002559">
    <property type="entry name" value="Transposase_11"/>
</dbReference>
<protein>
    <submittedName>
        <fullName evidence="2">ISAs1 family transposase</fullName>
    </submittedName>
</protein>
<organism evidence="2 3">
    <name type="scientific">Crenobacter cavernae</name>
    <dbReference type="NCBI Taxonomy" id="2290923"/>
    <lineage>
        <taxon>Bacteria</taxon>
        <taxon>Pseudomonadati</taxon>
        <taxon>Pseudomonadota</taxon>
        <taxon>Betaproteobacteria</taxon>
        <taxon>Neisseriales</taxon>
        <taxon>Neisseriaceae</taxon>
        <taxon>Crenobacter</taxon>
    </lineage>
</organism>
<dbReference type="OrthoDB" id="8587058at2"/>
<proteinExistence type="predicted"/>
<reference evidence="2 3" key="1">
    <citation type="submission" date="2018-07" db="EMBL/GenBank/DDBJ databases">
        <title>Crenobacter cavernae sp. nov., isolated from a karst cave.</title>
        <authorList>
            <person name="Zhu H."/>
        </authorList>
    </citation>
    <scope>NUCLEOTIDE SEQUENCE [LARGE SCALE GENOMIC DNA]</scope>
    <source>
        <strain evidence="2 3">K1W11S-77</strain>
    </source>
</reference>
<dbReference type="GO" id="GO:0006313">
    <property type="term" value="P:DNA transposition"/>
    <property type="evidence" value="ECO:0007669"/>
    <property type="project" value="InterPro"/>
</dbReference>
<evidence type="ECO:0000313" key="2">
    <source>
        <dbReference type="EMBL" id="AXK40532.1"/>
    </source>
</evidence>
<feature type="domain" description="Transposase IS4-like" evidence="1">
    <location>
        <begin position="62"/>
        <end position="148"/>
    </location>
</feature>
<dbReference type="PANTHER" id="PTHR30298:SF0">
    <property type="entry name" value="PROTEIN YBFL-RELATED"/>
    <property type="match status" value="1"/>
</dbReference>
<sequence length="178" mass="20166">MEIRAIEITGNSVGDAPMRSERLSQISEYERMASVSADGVIERRRTTVWTISAGVLDHDWSGVRCLIRVQRQTQLFDTGLQNWRERSDTTWAISTRRVTAEDAAQAIRDHWLIENALHHVRDVALGEDASRVRKQPGVFAQLRTWALNLLRVAGYENIKAARQTLGWSPEALLRLCSG</sequence>